<feature type="transmembrane region" description="Helical" evidence="1">
    <location>
        <begin position="27"/>
        <end position="50"/>
    </location>
</feature>
<accession>A0ABS9W620</accession>
<organism evidence="2 3">
    <name type="scientific">Teichococcus vastitatis</name>
    <dbReference type="NCBI Taxonomy" id="2307076"/>
    <lineage>
        <taxon>Bacteria</taxon>
        <taxon>Pseudomonadati</taxon>
        <taxon>Pseudomonadota</taxon>
        <taxon>Alphaproteobacteria</taxon>
        <taxon>Acetobacterales</taxon>
        <taxon>Roseomonadaceae</taxon>
        <taxon>Roseomonas</taxon>
    </lineage>
</organism>
<reference evidence="2 3" key="1">
    <citation type="submission" date="2022-03" db="EMBL/GenBank/DDBJ databases">
        <title>Complete genome analysis of Roseomonas KG 17.1 : a prolific producer of plant growth promoters.</title>
        <authorList>
            <person name="Saadouli I."/>
            <person name="Najjari A."/>
            <person name="Mosbah A."/>
            <person name="Ouzari H.I."/>
        </authorList>
    </citation>
    <scope>NUCLEOTIDE SEQUENCE [LARGE SCALE GENOMIC DNA]</scope>
    <source>
        <strain evidence="2 3">KG17-1</strain>
    </source>
</reference>
<evidence type="ECO:0000313" key="2">
    <source>
        <dbReference type="EMBL" id="MCI0754747.1"/>
    </source>
</evidence>
<keyword evidence="3" id="KW-1185">Reference proteome</keyword>
<sequence>MPDPGAFKLSQQQDVAVFYIRPAQAALAYLAASLLLGMLFGLPTLAVLLSPKRHDSASLAAAVAGLLIAALAGAAFLRARRARHVQQIRVSSEGLSWTGGALPWSAIRKLRLERPKSTQATAGIYSLAAGIAAQQGAVSARLLLEPSDGSAALALTPALGADVAEALRKALLQHAPRSAGDVLTSEALP</sequence>
<keyword evidence="1" id="KW-0472">Membrane</keyword>
<feature type="transmembrane region" description="Helical" evidence="1">
    <location>
        <begin position="56"/>
        <end position="77"/>
    </location>
</feature>
<comment type="caution">
    <text evidence="2">The sequence shown here is derived from an EMBL/GenBank/DDBJ whole genome shotgun (WGS) entry which is preliminary data.</text>
</comment>
<keyword evidence="1" id="KW-1133">Transmembrane helix</keyword>
<evidence type="ECO:0000313" key="3">
    <source>
        <dbReference type="Proteomes" id="UP001201985"/>
    </source>
</evidence>
<gene>
    <name evidence="2" type="ORF">MON41_13375</name>
</gene>
<dbReference type="EMBL" id="JALBUU010000004">
    <property type="protein sequence ID" value="MCI0754747.1"/>
    <property type="molecule type" value="Genomic_DNA"/>
</dbReference>
<dbReference type="Proteomes" id="UP001201985">
    <property type="component" value="Unassembled WGS sequence"/>
</dbReference>
<protein>
    <submittedName>
        <fullName evidence="2">Uncharacterized protein</fullName>
    </submittedName>
</protein>
<name>A0ABS9W620_9PROT</name>
<evidence type="ECO:0000256" key="1">
    <source>
        <dbReference type="SAM" id="Phobius"/>
    </source>
</evidence>
<proteinExistence type="predicted"/>
<dbReference type="RefSeq" id="WP_241793035.1">
    <property type="nucleotide sequence ID" value="NZ_JALBUU010000004.1"/>
</dbReference>
<keyword evidence="1" id="KW-0812">Transmembrane</keyword>